<evidence type="ECO:0000313" key="1">
    <source>
        <dbReference type="EMBL" id="PQQ12739.1"/>
    </source>
</evidence>
<accession>A0A314Z1G8</accession>
<sequence length="255" mass="27594">MSIPLAPLSQESTVVTELAVVEATAADAPSPPPVSSTVLTEVVVAEVLAAPSAAEETTSSDDLAELYASLHEEGGSSTSAPLDEDSRAVVERLREFLFFGVHQMTTAKAFMEFRSYLDTAMALGLLNSAQLDELQARLAEGEEMIGRYAEATMRMAEGCSLEQELLVIKEQVQPAMARLKENDLVVQRENKELAQVEARIAELQVRRDLILSAAQISRPGVPGRGDLRETRGFLLLDGVRLCAGVPARSTVRRDV</sequence>
<dbReference type="Proteomes" id="UP000250321">
    <property type="component" value="Unassembled WGS sequence"/>
</dbReference>
<evidence type="ECO:0000313" key="2">
    <source>
        <dbReference type="Proteomes" id="UP000250321"/>
    </source>
</evidence>
<proteinExistence type="predicted"/>
<gene>
    <name evidence="1" type="ORF">Pyn_05109</name>
</gene>
<keyword evidence="2" id="KW-1185">Reference proteome</keyword>
<dbReference type="EMBL" id="PJQY01000335">
    <property type="protein sequence ID" value="PQQ12739.1"/>
    <property type="molecule type" value="Genomic_DNA"/>
</dbReference>
<dbReference type="AlphaFoldDB" id="A0A314Z1G8"/>
<name>A0A314Z1G8_PRUYE</name>
<protein>
    <submittedName>
        <fullName evidence="1">Uncharacterized protein</fullName>
    </submittedName>
</protein>
<comment type="caution">
    <text evidence="1">The sequence shown here is derived from an EMBL/GenBank/DDBJ whole genome shotgun (WGS) entry which is preliminary data.</text>
</comment>
<organism evidence="1 2">
    <name type="scientific">Prunus yedoensis var. nudiflora</name>
    <dbReference type="NCBI Taxonomy" id="2094558"/>
    <lineage>
        <taxon>Eukaryota</taxon>
        <taxon>Viridiplantae</taxon>
        <taxon>Streptophyta</taxon>
        <taxon>Embryophyta</taxon>
        <taxon>Tracheophyta</taxon>
        <taxon>Spermatophyta</taxon>
        <taxon>Magnoliopsida</taxon>
        <taxon>eudicotyledons</taxon>
        <taxon>Gunneridae</taxon>
        <taxon>Pentapetalae</taxon>
        <taxon>rosids</taxon>
        <taxon>fabids</taxon>
        <taxon>Rosales</taxon>
        <taxon>Rosaceae</taxon>
        <taxon>Amygdaloideae</taxon>
        <taxon>Amygdaleae</taxon>
        <taxon>Prunus</taxon>
    </lineage>
</organism>
<reference evidence="1 2" key="1">
    <citation type="submission" date="2018-02" db="EMBL/GenBank/DDBJ databases">
        <title>Draft genome of wild Prunus yedoensis var. nudiflora.</title>
        <authorList>
            <person name="Baek S."/>
            <person name="Kim J.-H."/>
            <person name="Choi K."/>
            <person name="Kim G.-B."/>
            <person name="Cho A."/>
            <person name="Jang H."/>
            <person name="Shin C.-H."/>
            <person name="Yu H.-J."/>
            <person name="Mun J.-H."/>
        </authorList>
    </citation>
    <scope>NUCLEOTIDE SEQUENCE [LARGE SCALE GENOMIC DNA]</scope>
    <source>
        <strain evidence="2">cv. Jeju island</strain>
        <tissue evidence="1">Leaf</tissue>
    </source>
</reference>